<dbReference type="RefSeq" id="WP_068992286.1">
    <property type="nucleotide sequence ID" value="NZ_CP012418.1"/>
</dbReference>
<feature type="region of interest" description="Disordered" evidence="7">
    <location>
        <begin position="530"/>
        <end position="561"/>
    </location>
</feature>
<evidence type="ECO:0000256" key="5">
    <source>
        <dbReference type="ARBA" id="ARBA00069073"/>
    </source>
</evidence>
<dbReference type="SUPFAM" id="SSF52540">
    <property type="entry name" value="P-loop containing nucleoside triphosphate hydrolases"/>
    <property type="match status" value="2"/>
</dbReference>
<gene>
    <name evidence="9" type="ORF">KS2013_1600</name>
</gene>
<feature type="domain" description="ABC transporter" evidence="8">
    <location>
        <begin position="313"/>
        <end position="531"/>
    </location>
</feature>
<feature type="domain" description="ABC transporter" evidence="8">
    <location>
        <begin position="2"/>
        <end position="246"/>
    </location>
</feature>
<accession>A0A1B3BBY8</accession>
<keyword evidence="10" id="KW-1185">Reference proteome</keyword>
<dbReference type="CDD" id="cd03221">
    <property type="entry name" value="ABCF_EF-3"/>
    <property type="match status" value="2"/>
</dbReference>
<dbReference type="Gene3D" id="3.40.50.300">
    <property type="entry name" value="P-loop containing nucleotide triphosphate hydrolases"/>
    <property type="match status" value="2"/>
</dbReference>
<dbReference type="GO" id="GO:0005524">
    <property type="term" value="F:ATP binding"/>
    <property type="evidence" value="ECO:0007669"/>
    <property type="project" value="UniProtKB-KW"/>
</dbReference>
<dbReference type="PROSITE" id="PS00211">
    <property type="entry name" value="ABC_TRANSPORTER_1"/>
    <property type="match status" value="2"/>
</dbReference>
<dbReference type="FunFam" id="3.40.50.300:FF:002053">
    <property type="entry name" value="ABC transporter ATP-binding protein"/>
    <property type="match status" value="1"/>
</dbReference>
<dbReference type="InterPro" id="IPR003593">
    <property type="entry name" value="AAA+_ATPase"/>
</dbReference>
<dbReference type="InterPro" id="IPR032781">
    <property type="entry name" value="ABC_tran_Xtn"/>
</dbReference>
<dbReference type="Pfam" id="PF00005">
    <property type="entry name" value="ABC_tran"/>
    <property type="match status" value="2"/>
</dbReference>
<evidence type="ECO:0000313" key="9">
    <source>
        <dbReference type="EMBL" id="AOE50310.1"/>
    </source>
</evidence>
<evidence type="ECO:0000256" key="4">
    <source>
        <dbReference type="ARBA" id="ARBA00061571"/>
    </source>
</evidence>
<dbReference type="KEGG" id="ksd:KS2013_1600"/>
<dbReference type="PATRIC" id="fig|1144748.3.peg.1613"/>
<keyword evidence="6" id="KW-0175">Coiled coil</keyword>
<dbReference type="InterPro" id="IPR027417">
    <property type="entry name" value="P-loop_NTPase"/>
</dbReference>
<proteinExistence type="inferred from homology"/>
<protein>
    <recommendedName>
        <fullName evidence="5">Probable ATP-binding protein YheS</fullName>
    </recommendedName>
</protein>
<dbReference type="PROSITE" id="PS50893">
    <property type="entry name" value="ABC_TRANSPORTER_2"/>
    <property type="match status" value="2"/>
</dbReference>
<feature type="coiled-coil region" evidence="6">
    <location>
        <begin position="567"/>
        <end position="629"/>
    </location>
</feature>
<dbReference type="Pfam" id="PF12848">
    <property type="entry name" value="ABC_tran_Xtn"/>
    <property type="match status" value="1"/>
</dbReference>
<dbReference type="InterPro" id="IPR003439">
    <property type="entry name" value="ABC_transporter-like_ATP-bd"/>
</dbReference>
<dbReference type="FunFam" id="3.40.50.300:FF:000011">
    <property type="entry name" value="Putative ABC transporter ATP-binding component"/>
    <property type="match status" value="1"/>
</dbReference>
<dbReference type="AlphaFoldDB" id="A0A1B3BBY8"/>
<dbReference type="PANTHER" id="PTHR19211:SF14">
    <property type="entry name" value="ATP-BINDING CASSETTE SUB-FAMILY F MEMBER 1"/>
    <property type="match status" value="1"/>
</dbReference>
<dbReference type="InterPro" id="IPR017871">
    <property type="entry name" value="ABC_transporter-like_CS"/>
</dbReference>
<evidence type="ECO:0000256" key="6">
    <source>
        <dbReference type="SAM" id="Coils"/>
    </source>
</evidence>
<evidence type="ECO:0000256" key="1">
    <source>
        <dbReference type="ARBA" id="ARBA00022737"/>
    </source>
</evidence>
<evidence type="ECO:0000259" key="8">
    <source>
        <dbReference type="PROSITE" id="PS50893"/>
    </source>
</evidence>
<keyword evidence="1" id="KW-0677">Repeat</keyword>
<keyword evidence="2" id="KW-0547">Nucleotide-binding</keyword>
<dbReference type="GO" id="GO:0016887">
    <property type="term" value="F:ATP hydrolysis activity"/>
    <property type="evidence" value="ECO:0007669"/>
    <property type="project" value="InterPro"/>
</dbReference>
<dbReference type="InterPro" id="IPR050611">
    <property type="entry name" value="ABCF"/>
</dbReference>
<dbReference type="OrthoDB" id="6130096at2"/>
<reference evidence="10" key="1">
    <citation type="submission" date="2015-08" db="EMBL/GenBank/DDBJ databases">
        <authorList>
            <person name="Kim K.M."/>
        </authorList>
    </citation>
    <scope>NUCLEOTIDE SEQUENCE [LARGE SCALE GENOMIC DNA]</scope>
    <source>
        <strain evidence="10">KCTC 23892</strain>
    </source>
</reference>
<evidence type="ECO:0000256" key="3">
    <source>
        <dbReference type="ARBA" id="ARBA00022840"/>
    </source>
</evidence>
<sequence>MLFFENMALRRGKKVLFEDASFIINPKDKVGVTGANGTGKSSLFALIRGELEEDSGNFSMAGNVTISSVRQETPAVEDSALEYVIQGDVELCEIEAALAKAEAEEDGNAIGKLHQQLDSIQGYAARARAGALMHGLGFTADQEQLPVSSFSGGWRMRLNLAQALMCRSDLLLLDEPTNHLDFEAVVWLEKWLESYQGAVLLISHDRDFLDRVINRVAHIEQQHIKLYSGNYSDFELQRAEQLAQQQANFERQQKEIAHMQSFVDRFKAKATKAKQAQSRVKALERMEKISPAHVDSPFHFSFPELGHVPSPLLQLKEVSAGYETENGPVTILKKVGFTLLPGDRIGLLGKNGAGKSTLIKVLAGELGLQGGERVESKHLNIGYFAQHQLEQLHPDMSPIQHLQREYPDATEQELRNFLGGFDFNGDKALEPVAPFSGGEKARLVLALLVYSKPNVLLLDEPTNHLDLEMRHAMTVALQGFEGAVVLVSHDKHMLRTVTDDLILVAGGSVKPFDGDLDDYAKWALEQSTMERRSNNSGTSNGSDVADEQPEVSRKEQRRIDAEKRKALQPLKNKLKKVELELDKQQKRKAELDELMADQSLYEESNKDKLAELSAEYGEVNQRLESLEEDWLMLHEELESA</sequence>
<dbReference type="Proteomes" id="UP000094147">
    <property type="component" value="Chromosome"/>
</dbReference>
<name>A0A1B3BBY8_9GAMM</name>
<dbReference type="SMART" id="SM00382">
    <property type="entry name" value="AAA"/>
    <property type="match status" value="2"/>
</dbReference>
<evidence type="ECO:0000313" key="10">
    <source>
        <dbReference type="Proteomes" id="UP000094147"/>
    </source>
</evidence>
<keyword evidence="3 9" id="KW-0067">ATP-binding</keyword>
<evidence type="ECO:0000256" key="7">
    <source>
        <dbReference type="SAM" id="MobiDB-lite"/>
    </source>
</evidence>
<dbReference type="EMBL" id="CP012418">
    <property type="protein sequence ID" value="AOE50310.1"/>
    <property type="molecule type" value="Genomic_DNA"/>
</dbReference>
<comment type="similarity">
    <text evidence="4">Belongs to the ABC transporter superfamily. ABCF family. YheS subfamily.</text>
</comment>
<evidence type="ECO:0000256" key="2">
    <source>
        <dbReference type="ARBA" id="ARBA00022741"/>
    </source>
</evidence>
<organism evidence="9 10">
    <name type="scientific">Kangiella sediminilitoris</name>
    <dbReference type="NCBI Taxonomy" id="1144748"/>
    <lineage>
        <taxon>Bacteria</taxon>
        <taxon>Pseudomonadati</taxon>
        <taxon>Pseudomonadota</taxon>
        <taxon>Gammaproteobacteria</taxon>
        <taxon>Kangiellales</taxon>
        <taxon>Kangiellaceae</taxon>
        <taxon>Kangiella</taxon>
    </lineage>
</organism>
<feature type="compositionally biased region" description="Basic and acidic residues" evidence="7">
    <location>
        <begin position="550"/>
        <end position="561"/>
    </location>
</feature>
<dbReference type="PANTHER" id="PTHR19211">
    <property type="entry name" value="ATP-BINDING TRANSPORT PROTEIN-RELATED"/>
    <property type="match status" value="1"/>
</dbReference>
<dbReference type="STRING" id="1144748.KS2013_1600"/>